<organism evidence="2 3">
    <name type="scientific">Amphritea atlantica</name>
    <dbReference type="NCBI Taxonomy" id="355243"/>
    <lineage>
        <taxon>Bacteria</taxon>
        <taxon>Pseudomonadati</taxon>
        <taxon>Pseudomonadota</taxon>
        <taxon>Gammaproteobacteria</taxon>
        <taxon>Oceanospirillales</taxon>
        <taxon>Oceanospirillaceae</taxon>
        <taxon>Amphritea</taxon>
    </lineage>
</organism>
<name>A0ABY5GSN7_9GAMM</name>
<sequence length="141" mass="16003">MSSVFETVVAGVAVFVIGQIIIKFIAEPILDFRSLLGKITQFFLRYQSQIMCAKGTEEIEEMLFVFASELLQKRQSIILYSYLSCVYGLPAYNKVLSAAKNINLIGNLVCTKENKRDGQVQIYEAMSKIETSLKINIRYNK</sequence>
<proteinExistence type="predicted"/>
<protein>
    <submittedName>
        <fullName evidence="2">Uncharacterized protein</fullName>
    </submittedName>
</protein>
<evidence type="ECO:0000256" key="1">
    <source>
        <dbReference type="SAM" id="Phobius"/>
    </source>
</evidence>
<gene>
    <name evidence="2" type="ORF">KDX31_14725</name>
</gene>
<dbReference type="Proteomes" id="UP001059950">
    <property type="component" value="Chromosome"/>
</dbReference>
<keyword evidence="1" id="KW-1133">Transmembrane helix</keyword>
<feature type="transmembrane region" description="Helical" evidence="1">
    <location>
        <begin position="6"/>
        <end position="26"/>
    </location>
</feature>
<evidence type="ECO:0000313" key="2">
    <source>
        <dbReference type="EMBL" id="UTW02591.1"/>
    </source>
</evidence>
<reference evidence="2" key="1">
    <citation type="submission" date="2021-04" db="EMBL/GenBank/DDBJ databases">
        <title>Oceanospirillales bacteria with DddD are important DMSP degraders in coastal seawater.</title>
        <authorList>
            <person name="Liu J."/>
        </authorList>
    </citation>
    <scope>NUCLEOTIDE SEQUENCE</scope>
    <source>
        <strain evidence="2">GY6</strain>
    </source>
</reference>
<keyword evidence="1" id="KW-0472">Membrane</keyword>
<dbReference type="EMBL" id="CP073344">
    <property type="protein sequence ID" value="UTW02591.1"/>
    <property type="molecule type" value="Genomic_DNA"/>
</dbReference>
<keyword evidence="1" id="KW-0812">Transmembrane</keyword>
<evidence type="ECO:0000313" key="3">
    <source>
        <dbReference type="Proteomes" id="UP001059950"/>
    </source>
</evidence>
<accession>A0ABY5GSN7</accession>
<keyword evidence="3" id="KW-1185">Reference proteome</keyword>